<evidence type="ECO:0000313" key="2">
    <source>
        <dbReference type="Proteomes" id="UP000485058"/>
    </source>
</evidence>
<name>A0A6A0ADU4_HAELA</name>
<gene>
    <name evidence="1" type="ORF">HaLaN_29374</name>
</gene>
<accession>A0A6A0ADU4</accession>
<dbReference type="Proteomes" id="UP000485058">
    <property type="component" value="Unassembled WGS sequence"/>
</dbReference>
<dbReference type="EMBL" id="BLLF01004950">
    <property type="protein sequence ID" value="GFH30503.1"/>
    <property type="molecule type" value="Genomic_DNA"/>
</dbReference>
<evidence type="ECO:0000313" key="1">
    <source>
        <dbReference type="EMBL" id="GFH30503.1"/>
    </source>
</evidence>
<organism evidence="1 2">
    <name type="scientific">Haematococcus lacustris</name>
    <name type="common">Green alga</name>
    <name type="synonym">Haematococcus pluvialis</name>
    <dbReference type="NCBI Taxonomy" id="44745"/>
    <lineage>
        <taxon>Eukaryota</taxon>
        <taxon>Viridiplantae</taxon>
        <taxon>Chlorophyta</taxon>
        <taxon>core chlorophytes</taxon>
        <taxon>Chlorophyceae</taxon>
        <taxon>CS clade</taxon>
        <taxon>Chlamydomonadales</taxon>
        <taxon>Haematococcaceae</taxon>
        <taxon>Haematococcus</taxon>
    </lineage>
</organism>
<dbReference type="AlphaFoldDB" id="A0A6A0ADU4"/>
<proteinExistence type="predicted"/>
<comment type="caution">
    <text evidence="1">The sequence shown here is derived from an EMBL/GenBank/DDBJ whole genome shotgun (WGS) entry which is preliminary data.</text>
</comment>
<protein>
    <submittedName>
        <fullName evidence="1">Uncharacterized protein</fullName>
    </submittedName>
</protein>
<reference evidence="1 2" key="1">
    <citation type="submission" date="2020-02" db="EMBL/GenBank/DDBJ databases">
        <title>Draft genome sequence of Haematococcus lacustris strain NIES-144.</title>
        <authorList>
            <person name="Morimoto D."/>
            <person name="Nakagawa S."/>
            <person name="Yoshida T."/>
            <person name="Sawayama S."/>
        </authorList>
    </citation>
    <scope>NUCLEOTIDE SEQUENCE [LARGE SCALE GENOMIC DNA]</scope>
    <source>
        <strain evidence="1 2">NIES-144</strain>
    </source>
</reference>
<keyword evidence="2" id="KW-1185">Reference proteome</keyword>
<sequence>MERQRQPSTDAQQTDFSCLDTHLKLLVLRCCEPPELGPSSRSVSQALFRLLVQHGLLDRSRLPSQLLPGSAEGRRLPYHVRFQALYTEITSSWSASSFMMAGHLTDVVYGMTEL</sequence>